<keyword evidence="3" id="KW-1185">Reference proteome</keyword>
<accession>T0QV53</accession>
<evidence type="ECO:0000313" key="3">
    <source>
        <dbReference type="Proteomes" id="UP000030762"/>
    </source>
</evidence>
<dbReference type="RefSeq" id="XP_008604648.1">
    <property type="nucleotide sequence ID" value="XM_008606426.1"/>
</dbReference>
<dbReference type="Pfam" id="PF00443">
    <property type="entry name" value="UCH"/>
    <property type="match status" value="1"/>
</dbReference>
<dbReference type="Gene3D" id="3.90.70.10">
    <property type="entry name" value="Cysteine proteinases"/>
    <property type="match status" value="1"/>
</dbReference>
<proteinExistence type="predicted"/>
<dbReference type="OrthoDB" id="27652at2759"/>
<protein>
    <recommendedName>
        <fullName evidence="1">USP domain-containing protein</fullName>
    </recommendedName>
</protein>
<feature type="domain" description="USP" evidence="1">
    <location>
        <begin position="26"/>
        <end position="127"/>
    </location>
</feature>
<dbReference type="GO" id="GO:0016579">
    <property type="term" value="P:protein deubiquitination"/>
    <property type="evidence" value="ECO:0007669"/>
    <property type="project" value="InterPro"/>
</dbReference>
<dbReference type="Proteomes" id="UP000030762">
    <property type="component" value="Unassembled WGS sequence"/>
</dbReference>
<gene>
    <name evidence="2" type="ORF">SDRG_00920</name>
</gene>
<dbReference type="PROSITE" id="PS50235">
    <property type="entry name" value="USP_3"/>
    <property type="match status" value="1"/>
</dbReference>
<dbReference type="EMBL" id="JH767133">
    <property type="protein sequence ID" value="EQC42079.1"/>
    <property type="molecule type" value="Genomic_DNA"/>
</dbReference>
<dbReference type="InterPro" id="IPR001394">
    <property type="entry name" value="Peptidase_C19_UCH"/>
</dbReference>
<dbReference type="eggNOG" id="KOG1865">
    <property type="taxonomic scope" value="Eukaryota"/>
</dbReference>
<dbReference type="GO" id="GO:0004843">
    <property type="term" value="F:cysteine-type deubiquitinase activity"/>
    <property type="evidence" value="ECO:0007669"/>
    <property type="project" value="InterPro"/>
</dbReference>
<reference evidence="2 3" key="1">
    <citation type="submission" date="2012-04" db="EMBL/GenBank/DDBJ databases">
        <title>The Genome Sequence of Saprolegnia declina VS20.</title>
        <authorList>
            <consortium name="The Broad Institute Genome Sequencing Platform"/>
            <person name="Russ C."/>
            <person name="Nusbaum C."/>
            <person name="Tyler B."/>
            <person name="van West P."/>
            <person name="Dieguez-Uribeondo J."/>
            <person name="de Bruijn I."/>
            <person name="Tripathy S."/>
            <person name="Jiang R."/>
            <person name="Young S.K."/>
            <person name="Zeng Q."/>
            <person name="Gargeya S."/>
            <person name="Fitzgerald M."/>
            <person name="Haas B."/>
            <person name="Abouelleil A."/>
            <person name="Alvarado L."/>
            <person name="Arachchi H.M."/>
            <person name="Berlin A."/>
            <person name="Chapman S.B."/>
            <person name="Goldberg J."/>
            <person name="Griggs A."/>
            <person name="Gujja S."/>
            <person name="Hansen M."/>
            <person name="Howarth C."/>
            <person name="Imamovic A."/>
            <person name="Larimer J."/>
            <person name="McCowen C."/>
            <person name="Montmayeur A."/>
            <person name="Murphy C."/>
            <person name="Neiman D."/>
            <person name="Pearson M."/>
            <person name="Priest M."/>
            <person name="Roberts A."/>
            <person name="Saif S."/>
            <person name="Shea T."/>
            <person name="Sisk P."/>
            <person name="Sykes S."/>
            <person name="Wortman J."/>
            <person name="Nusbaum C."/>
            <person name="Birren B."/>
        </authorList>
    </citation>
    <scope>NUCLEOTIDE SEQUENCE [LARGE SCALE GENOMIC DNA]</scope>
    <source>
        <strain evidence="2 3">VS20</strain>
    </source>
</reference>
<dbReference type="InParanoid" id="T0QV53"/>
<dbReference type="GeneID" id="19941647"/>
<organism evidence="2 3">
    <name type="scientific">Saprolegnia diclina (strain VS20)</name>
    <dbReference type="NCBI Taxonomy" id="1156394"/>
    <lineage>
        <taxon>Eukaryota</taxon>
        <taxon>Sar</taxon>
        <taxon>Stramenopiles</taxon>
        <taxon>Oomycota</taxon>
        <taxon>Saprolegniomycetes</taxon>
        <taxon>Saprolegniales</taxon>
        <taxon>Saprolegniaceae</taxon>
        <taxon>Saprolegnia</taxon>
    </lineage>
</organism>
<dbReference type="InterPro" id="IPR028889">
    <property type="entry name" value="USP"/>
</dbReference>
<dbReference type="InterPro" id="IPR038765">
    <property type="entry name" value="Papain-like_cys_pep_sf"/>
</dbReference>
<dbReference type="InterPro" id="IPR050185">
    <property type="entry name" value="Ub_carboxyl-term_hydrolase"/>
</dbReference>
<dbReference type="PANTHER" id="PTHR21646">
    <property type="entry name" value="UBIQUITIN CARBOXYL-TERMINAL HYDROLASE"/>
    <property type="match status" value="1"/>
</dbReference>
<name>T0QV53_SAPDV</name>
<dbReference type="VEuPathDB" id="FungiDB:SDRG_00920"/>
<dbReference type="SUPFAM" id="SSF54001">
    <property type="entry name" value="Cysteine proteinases"/>
    <property type="match status" value="1"/>
</dbReference>
<evidence type="ECO:0000313" key="2">
    <source>
        <dbReference type="EMBL" id="EQC42079.1"/>
    </source>
</evidence>
<dbReference type="AlphaFoldDB" id="T0QV53"/>
<sequence length="127" mass="13595">MQQCSRNEASLPAVSRSPARLEASHAGLANLGNTYYMNATLQCLAHTPPLVDALLSEQCESTTVNALTRVVSGILANDAASYHSDQKALVPPFHSPTTQQDASDYLAWLVSDLEVASTIPEDVFGSY</sequence>
<evidence type="ECO:0000259" key="1">
    <source>
        <dbReference type="PROSITE" id="PS50235"/>
    </source>
</evidence>